<gene>
    <name evidence="1" type="ORF">BGT96224V316_LOCUS5112</name>
</gene>
<dbReference type="InterPro" id="IPR036397">
    <property type="entry name" value="RNaseH_sf"/>
</dbReference>
<sequence length="53" mass="6252">MVTKRPWLSAMQDNAPTHTAAITMEDMSQRLIQPIFWRPTRLILTRLKLFGIR</sequence>
<name>A0A9X9MIU5_BLUGR</name>
<proteinExistence type="predicted"/>
<dbReference type="AlphaFoldDB" id="A0A9X9MIU5"/>
<accession>A0A9X9MIU5</accession>
<evidence type="ECO:0000313" key="1">
    <source>
        <dbReference type="EMBL" id="VDB89481.1"/>
    </source>
</evidence>
<reference evidence="1 2" key="1">
    <citation type="submission" date="2018-08" db="EMBL/GenBank/DDBJ databases">
        <authorList>
            <person name="Muller C M."/>
        </authorList>
    </citation>
    <scope>NUCLEOTIDE SEQUENCE [LARGE SCALE GENOMIC DNA]</scope>
</reference>
<dbReference type="Proteomes" id="UP000324639">
    <property type="component" value="Chromosome Bgt_-07"/>
</dbReference>
<evidence type="ECO:0000313" key="2">
    <source>
        <dbReference type="Proteomes" id="UP000324639"/>
    </source>
</evidence>
<dbReference type="GO" id="GO:0003676">
    <property type="term" value="F:nucleic acid binding"/>
    <property type="evidence" value="ECO:0007669"/>
    <property type="project" value="InterPro"/>
</dbReference>
<dbReference type="Gene3D" id="3.30.420.10">
    <property type="entry name" value="Ribonuclease H-like superfamily/Ribonuclease H"/>
    <property type="match status" value="1"/>
</dbReference>
<protein>
    <submittedName>
        <fullName evidence="1">Bgt-50551</fullName>
    </submittedName>
</protein>
<organism evidence="1 2">
    <name type="scientific">Blumeria graminis f. sp. tritici</name>
    <dbReference type="NCBI Taxonomy" id="62690"/>
    <lineage>
        <taxon>Eukaryota</taxon>
        <taxon>Fungi</taxon>
        <taxon>Dikarya</taxon>
        <taxon>Ascomycota</taxon>
        <taxon>Pezizomycotina</taxon>
        <taxon>Leotiomycetes</taxon>
        <taxon>Erysiphales</taxon>
        <taxon>Erysiphaceae</taxon>
        <taxon>Blumeria</taxon>
    </lineage>
</organism>
<dbReference type="EMBL" id="LR026990">
    <property type="protein sequence ID" value="VDB89481.1"/>
    <property type="molecule type" value="Genomic_DNA"/>
</dbReference>
<keyword evidence="2" id="KW-1185">Reference proteome</keyword>